<dbReference type="InterPro" id="IPR017930">
    <property type="entry name" value="Myb_dom"/>
</dbReference>
<feature type="compositionally biased region" description="Low complexity" evidence="1">
    <location>
        <begin position="8"/>
        <end position="27"/>
    </location>
</feature>
<name>A0A4U7BCG7_9PEZI</name>
<gene>
    <name evidence="4" type="ORF">C1H76_2247</name>
</gene>
<dbReference type="PANTHER" id="PTHR47807:SF1">
    <property type="entry name" value="PROTEIN TBF1"/>
    <property type="match status" value="1"/>
</dbReference>
<dbReference type="AlphaFoldDB" id="A0A4U7BCG7"/>
<dbReference type="InterPro" id="IPR052833">
    <property type="entry name" value="Telomeric_DNA-bd_trans-reg"/>
</dbReference>
<accession>A0A4U7BCG7</accession>
<feature type="compositionally biased region" description="Basic and acidic residues" evidence="1">
    <location>
        <begin position="545"/>
        <end position="561"/>
    </location>
</feature>
<feature type="compositionally biased region" description="Polar residues" evidence="1">
    <location>
        <begin position="562"/>
        <end position="589"/>
    </location>
</feature>
<evidence type="ECO:0000259" key="3">
    <source>
        <dbReference type="PROSITE" id="PS51294"/>
    </source>
</evidence>
<dbReference type="InterPro" id="IPR009057">
    <property type="entry name" value="Homeodomain-like_sf"/>
</dbReference>
<feature type="region of interest" description="Disordered" evidence="1">
    <location>
        <begin position="437"/>
        <end position="462"/>
    </location>
</feature>
<dbReference type="Gene3D" id="1.10.10.60">
    <property type="entry name" value="Homeodomain-like"/>
    <property type="match status" value="1"/>
</dbReference>
<feature type="domain" description="Myb-like" evidence="2">
    <location>
        <begin position="701"/>
        <end position="758"/>
    </location>
</feature>
<feature type="region of interest" description="Disordered" evidence="1">
    <location>
        <begin position="535"/>
        <end position="679"/>
    </location>
</feature>
<evidence type="ECO:0000313" key="5">
    <source>
        <dbReference type="Proteomes" id="UP000308133"/>
    </source>
</evidence>
<dbReference type="GO" id="GO:0010833">
    <property type="term" value="P:telomere maintenance via telomere lengthening"/>
    <property type="evidence" value="ECO:0007669"/>
    <property type="project" value="TreeGrafter"/>
</dbReference>
<sequence length="805" mass="89328">MARKATESPAPASGIAAAASGGATGTRRSTRSHSREPQATTQLPTRTTRGGSRQPDPEEQKQVAAEGLSGLARGALHYEHELQPVVEEADGQPSQTSYAPLVDEHDQRVSQNGRNFSLGATSTYSTFSQEEVANLDSDAIVASLPDLDGLADGILKTAVPPTCAAGDLQQNVSKLNNERDPFRKTLLGRVRTFARMQSDFGRQTFINPEHILRALLQLEPHVELLNTPWRPDDVLYKANLVAFLQVVFESKDPARILEAVSTLDSHFPGMLLSSLLQDDGSTLLVGESQLLEATRNLAIEIRTQVFIFAIAQRSYVEPLDRTLARVFLFEPEGEDITFPSDLGIEHIRNWDHLDGTDQHDFYTRVRDHATALKGFLDSCHEDVDHAVSQLQQAHPWERFCLEVLSWVQKRHQELCDLIEGRGGAPAIADHLRREVERTQDGSDDVLDPAIGGTGGPRSSLASRSNIQALKRRLQQPVAPTNNEHDMEPHHLEQLQQAVQGHATDGPVFEMDDEQPIESGRQKAGQVNEALLDRIQSRSSGIGNQENRRLIDRQPHGHRVEFDTQQSMLSPSGQASSLPGSYHSSVQPSPNRRRARVDADISDPSEDEGLQTDPRVHRAPQRAPRANMTMSGGLGRNVRPRTSNMHDISDHSPARPQVPRRNPGQAMDPLDTQPYGEDGTERTGAALYTQANALARASTNHRSPRARTPWSDAEVEALIELIATYGISWALIKQEDQNRGNVLQKRTPEDLRFKARNMKVDYLKARVALPDGFERVPLGKKEIDKLPPDVAYTQDTLRNHRSRQEL</sequence>
<dbReference type="EMBL" id="PTQR01000028">
    <property type="protein sequence ID" value="TKX25597.1"/>
    <property type="molecule type" value="Genomic_DNA"/>
</dbReference>
<evidence type="ECO:0000313" key="4">
    <source>
        <dbReference type="EMBL" id="TKX25597.1"/>
    </source>
</evidence>
<dbReference type="PANTHER" id="PTHR47807">
    <property type="entry name" value="PROTEIN TBF1"/>
    <property type="match status" value="1"/>
</dbReference>
<protein>
    <submittedName>
        <fullName evidence="4">Putative DNA binding protein 6</fullName>
    </submittedName>
</protein>
<evidence type="ECO:0000256" key="1">
    <source>
        <dbReference type="SAM" id="MobiDB-lite"/>
    </source>
</evidence>
<evidence type="ECO:0000259" key="2">
    <source>
        <dbReference type="PROSITE" id="PS50090"/>
    </source>
</evidence>
<dbReference type="InterPro" id="IPR001005">
    <property type="entry name" value="SANT/Myb"/>
</dbReference>
<comment type="caution">
    <text evidence="4">The sequence shown here is derived from an EMBL/GenBank/DDBJ whole genome shotgun (WGS) entry which is preliminary data.</text>
</comment>
<feature type="compositionally biased region" description="Acidic residues" evidence="1">
    <location>
        <begin position="599"/>
        <end position="609"/>
    </location>
</feature>
<feature type="compositionally biased region" description="Polar residues" evidence="1">
    <location>
        <begin position="37"/>
        <end position="51"/>
    </location>
</feature>
<dbReference type="SMART" id="SM00717">
    <property type="entry name" value="SANT"/>
    <property type="match status" value="1"/>
</dbReference>
<feature type="domain" description="HTH myb-type" evidence="3">
    <location>
        <begin position="701"/>
        <end position="762"/>
    </location>
</feature>
<dbReference type="CDD" id="cd11660">
    <property type="entry name" value="SANT_TRF"/>
    <property type="match status" value="1"/>
</dbReference>
<dbReference type="SUPFAM" id="SSF46689">
    <property type="entry name" value="Homeodomain-like"/>
    <property type="match status" value="1"/>
</dbReference>
<dbReference type="GO" id="GO:0003691">
    <property type="term" value="F:double-stranded telomeric DNA binding"/>
    <property type="evidence" value="ECO:0007669"/>
    <property type="project" value="TreeGrafter"/>
</dbReference>
<feature type="region of interest" description="Disordered" evidence="1">
    <location>
        <begin position="1"/>
        <end position="65"/>
    </location>
</feature>
<proteinExistence type="predicted"/>
<dbReference type="PROSITE" id="PS50090">
    <property type="entry name" value="MYB_LIKE"/>
    <property type="match status" value="1"/>
</dbReference>
<dbReference type="PROSITE" id="PS51294">
    <property type="entry name" value="HTH_MYB"/>
    <property type="match status" value="1"/>
</dbReference>
<dbReference type="Proteomes" id="UP000308133">
    <property type="component" value="Unassembled WGS sequence"/>
</dbReference>
<organism evidence="4 5">
    <name type="scientific">Elsinoe australis</name>
    <dbReference type="NCBI Taxonomy" id="40998"/>
    <lineage>
        <taxon>Eukaryota</taxon>
        <taxon>Fungi</taxon>
        <taxon>Dikarya</taxon>
        <taxon>Ascomycota</taxon>
        <taxon>Pezizomycotina</taxon>
        <taxon>Dothideomycetes</taxon>
        <taxon>Dothideomycetidae</taxon>
        <taxon>Myriangiales</taxon>
        <taxon>Elsinoaceae</taxon>
        <taxon>Elsinoe</taxon>
    </lineage>
</organism>
<reference evidence="4 5" key="1">
    <citation type="submission" date="2018-02" db="EMBL/GenBank/DDBJ databases">
        <title>Draft genome sequences of Elsinoe sp., causing black scab on jojoba.</title>
        <authorList>
            <person name="Stodart B."/>
            <person name="Jeffress S."/>
            <person name="Ash G."/>
            <person name="Arun Chinnappa K."/>
        </authorList>
    </citation>
    <scope>NUCLEOTIDE SEQUENCE [LARGE SCALE GENOMIC DNA]</scope>
    <source>
        <strain evidence="4 5">Hillstone_2</strain>
    </source>
</reference>